<protein>
    <submittedName>
        <fullName evidence="1">Uncharacterized protein</fullName>
    </submittedName>
</protein>
<dbReference type="EMBL" id="JABBGF010000001">
    <property type="protein sequence ID" value="NML56647.1"/>
    <property type="molecule type" value="Genomic_DNA"/>
</dbReference>
<organism evidence="1 2">
    <name type="scientific">Chryseobacterium cheonjiense</name>
    <dbReference type="NCBI Taxonomy" id="2728845"/>
    <lineage>
        <taxon>Bacteria</taxon>
        <taxon>Pseudomonadati</taxon>
        <taxon>Bacteroidota</taxon>
        <taxon>Flavobacteriia</taxon>
        <taxon>Flavobacteriales</taxon>
        <taxon>Weeksellaceae</taxon>
        <taxon>Chryseobacterium group</taxon>
        <taxon>Chryseobacterium</taxon>
    </lineage>
</organism>
<name>A0A7Y0A4N6_9FLAO</name>
<proteinExistence type="predicted"/>
<reference evidence="1 2" key="1">
    <citation type="submission" date="2020-04" db="EMBL/GenBank/DDBJ databases">
        <title>Chryseobacterium sp. RJ-7-14 sp. nov., isolated from Jeju soil.</title>
        <authorList>
            <person name="Dahal R.H."/>
            <person name="Chaudhary D.K."/>
        </authorList>
    </citation>
    <scope>NUCLEOTIDE SEQUENCE [LARGE SCALE GENOMIC DNA]</scope>
    <source>
        <strain evidence="1 2">RJ-7-14</strain>
    </source>
</reference>
<evidence type="ECO:0000313" key="2">
    <source>
        <dbReference type="Proteomes" id="UP000552615"/>
    </source>
</evidence>
<gene>
    <name evidence="1" type="ORF">HHL20_04735</name>
</gene>
<evidence type="ECO:0000313" key="1">
    <source>
        <dbReference type="EMBL" id="NML56647.1"/>
    </source>
</evidence>
<dbReference type="AlphaFoldDB" id="A0A7Y0A4N6"/>
<sequence length="394" mass="45757">MKNALIILLQTVSILTFSQSKVFVNNNLNSVEDPSKRQKIIENLSQFILDKNVANENLKIVNPKNKLETWLFLDELRNQQNSKIFTTKFTLMYEIISTEAVDKNSYTIHLNCYFEDGKIKQPVAKIQILLQEINDEFLLSSTFPGNISNWKSKTLENYTFYSEKSIDEKKLKDFITKNNRISLNLNEKKRPTKVILTDGFVNAYKILGINYITGESNTENMFFGVDFTTDNSNSILIVATQDGKIDSFSFGSLFKARITKKYPRENLYLPALEGYSYINDGHPFYKWEQIWIDFKNTYSATQKTDWLSLYGNKENFSLASTPLYLENLLNGIIIRKVEKEKGFSKVLELLNCGRFNIENQENYFKTLERISGITKSNFNEKIDELISIENKKNE</sequence>
<dbReference type="RefSeq" id="WP_169230025.1">
    <property type="nucleotide sequence ID" value="NZ_JABBGF010000001.1"/>
</dbReference>
<comment type="caution">
    <text evidence="1">The sequence shown here is derived from an EMBL/GenBank/DDBJ whole genome shotgun (WGS) entry which is preliminary data.</text>
</comment>
<dbReference type="Proteomes" id="UP000552615">
    <property type="component" value="Unassembled WGS sequence"/>
</dbReference>
<keyword evidence="2" id="KW-1185">Reference proteome</keyword>
<accession>A0A7Y0A4N6</accession>